<dbReference type="AlphaFoldDB" id="A0A2W2B6E9"/>
<feature type="region of interest" description="Disordered" evidence="3">
    <location>
        <begin position="1"/>
        <end position="20"/>
    </location>
</feature>
<accession>A0A2W2B6E9</accession>
<dbReference type="InterPro" id="IPR003812">
    <property type="entry name" value="Fido"/>
</dbReference>
<dbReference type="Pfam" id="PF13784">
    <property type="entry name" value="Fic_N"/>
    <property type="match status" value="1"/>
</dbReference>
<dbReference type="PROSITE" id="PS51459">
    <property type="entry name" value="FIDO"/>
    <property type="match status" value="1"/>
</dbReference>
<sequence>MDRDRFGKSPIGSLVPIRGTDGRTGRTYDHVAFVPDPLGDEPVLDNAAWRAVSAANRALGALDQAGRQIPQPALLRRPTLRREAQSTSALEGTYAPLADVLEADVGDQRSAELTAVLNYVQVAELAYATLAGGRRLSMGLLLELQRGLVRGTAAETRDAGQIRTVQVAIGGSPATPLNAARFIPPPPGVALESSVRDLIDWINGTPHAGRDPVVAAAMAHYQFETLHPFNDGNGRVGRLLIVLGLIQDGAIGEALLSVSPWFEARRRDYQDHLAELSATGDWSGWVRFFAQGLRDSADETSSIVKDLLDLQELHRERLRAANVRGVAEDIARSLIAKPITTITEAATLIGKGYQTASNAVERLMDLEILAPYSDGHPRRYVAMDVLAAIQRRP</sequence>
<evidence type="ECO:0000256" key="3">
    <source>
        <dbReference type="SAM" id="MobiDB-lite"/>
    </source>
</evidence>
<reference evidence="5 6" key="1">
    <citation type="submission" date="2018-01" db="EMBL/GenBank/DDBJ databases">
        <title>Draft genome sequence of Jiangella sp. GTF31.</title>
        <authorList>
            <person name="Sahin N."/>
            <person name="Ay H."/>
            <person name="Saygin H."/>
        </authorList>
    </citation>
    <scope>NUCLEOTIDE SEQUENCE [LARGE SCALE GENOMIC DNA]</scope>
    <source>
        <strain evidence="5 6">GTF31</strain>
    </source>
</reference>
<dbReference type="InterPro" id="IPR025758">
    <property type="entry name" value="Fic/DOC_N"/>
</dbReference>
<dbReference type="Gene3D" id="1.10.3290.10">
    <property type="entry name" value="Fido-like domain"/>
    <property type="match status" value="1"/>
</dbReference>
<keyword evidence="2" id="KW-0547">Nucleotide-binding</keyword>
<dbReference type="InterPro" id="IPR040198">
    <property type="entry name" value="Fido_containing"/>
</dbReference>
<dbReference type="SUPFAM" id="SSF140931">
    <property type="entry name" value="Fic-like"/>
    <property type="match status" value="1"/>
</dbReference>
<proteinExistence type="predicted"/>
<keyword evidence="6" id="KW-1185">Reference proteome</keyword>
<evidence type="ECO:0000256" key="1">
    <source>
        <dbReference type="PIRSR" id="PIRSR640198-1"/>
    </source>
</evidence>
<evidence type="ECO:0000256" key="2">
    <source>
        <dbReference type="PIRSR" id="PIRSR640198-2"/>
    </source>
</evidence>
<gene>
    <name evidence="5" type="ORF">C1I92_15035</name>
</gene>
<dbReference type="Proteomes" id="UP000248764">
    <property type="component" value="Unassembled WGS sequence"/>
</dbReference>
<dbReference type="PANTHER" id="PTHR13504">
    <property type="entry name" value="FIDO DOMAIN-CONTAINING PROTEIN DDB_G0283145"/>
    <property type="match status" value="1"/>
</dbReference>
<keyword evidence="2" id="KW-0067">ATP-binding</keyword>
<evidence type="ECO:0000313" key="5">
    <source>
        <dbReference type="EMBL" id="PZF82855.1"/>
    </source>
</evidence>
<evidence type="ECO:0000259" key="4">
    <source>
        <dbReference type="PROSITE" id="PS51459"/>
    </source>
</evidence>
<dbReference type="EMBL" id="POTW01000032">
    <property type="protein sequence ID" value="PZF82855.1"/>
    <property type="molecule type" value="Genomic_DNA"/>
</dbReference>
<organism evidence="5 6">
    <name type="scientific">Jiangella anatolica</name>
    <dbReference type="NCBI Taxonomy" id="2670374"/>
    <lineage>
        <taxon>Bacteria</taxon>
        <taxon>Bacillati</taxon>
        <taxon>Actinomycetota</taxon>
        <taxon>Actinomycetes</taxon>
        <taxon>Jiangellales</taxon>
        <taxon>Jiangellaceae</taxon>
        <taxon>Jiangella</taxon>
    </lineage>
</organism>
<feature type="active site" evidence="1">
    <location>
        <position position="227"/>
    </location>
</feature>
<evidence type="ECO:0000313" key="6">
    <source>
        <dbReference type="Proteomes" id="UP000248764"/>
    </source>
</evidence>
<dbReference type="Pfam" id="PF02661">
    <property type="entry name" value="Fic"/>
    <property type="match status" value="1"/>
</dbReference>
<feature type="domain" description="Fido" evidence="4">
    <location>
        <begin position="136"/>
        <end position="291"/>
    </location>
</feature>
<dbReference type="GO" id="GO:0005524">
    <property type="term" value="F:ATP binding"/>
    <property type="evidence" value="ECO:0007669"/>
    <property type="project" value="UniProtKB-KW"/>
</dbReference>
<dbReference type="InterPro" id="IPR036597">
    <property type="entry name" value="Fido-like_dom_sf"/>
</dbReference>
<protein>
    <submittedName>
        <fullName evidence="5">Fic family protein</fullName>
    </submittedName>
</protein>
<feature type="binding site" evidence="2">
    <location>
        <begin position="231"/>
        <end position="238"/>
    </location>
    <ligand>
        <name>ATP</name>
        <dbReference type="ChEBI" id="CHEBI:30616"/>
    </ligand>
</feature>
<comment type="caution">
    <text evidence="5">The sequence shown here is derived from an EMBL/GenBank/DDBJ whole genome shotgun (WGS) entry which is preliminary data.</text>
</comment>
<name>A0A2W2B6E9_9ACTN</name>
<dbReference type="PANTHER" id="PTHR13504:SF38">
    <property type="entry name" value="FIDO DOMAIN-CONTAINING PROTEIN"/>
    <property type="match status" value="1"/>
</dbReference>